<evidence type="ECO:0008006" key="5">
    <source>
        <dbReference type="Google" id="ProtNLM"/>
    </source>
</evidence>
<accession>A0A8J2K7C6</accession>
<feature type="chain" id="PRO_5035170707" description="Secreted protein" evidence="2">
    <location>
        <begin position="19"/>
        <end position="109"/>
    </location>
</feature>
<feature type="signal peptide" evidence="2">
    <location>
        <begin position="1"/>
        <end position="18"/>
    </location>
</feature>
<dbReference type="AlphaFoldDB" id="A0A8J2K7C6"/>
<evidence type="ECO:0000256" key="2">
    <source>
        <dbReference type="SAM" id="SignalP"/>
    </source>
</evidence>
<dbReference type="EMBL" id="CAJVCH010271239">
    <property type="protein sequence ID" value="CAG7734543.1"/>
    <property type="molecule type" value="Genomic_DNA"/>
</dbReference>
<name>A0A8J2K7C6_9HEXA</name>
<organism evidence="3 4">
    <name type="scientific">Allacma fusca</name>
    <dbReference type="NCBI Taxonomy" id="39272"/>
    <lineage>
        <taxon>Eukaryota</taxon>
        <taxon>Metazoa</taxon>
        <taxon>Ecdysozoa</taxon>
        <taxon>Arthropoda</taxon>
        <taxon>Hexapoda</taxon>
        <taxon>Collembola</taxon>
        <taxon>Symphypleona</taxon>
        <taxon>Sminthuridae</taxon>
        <taxon>Allacma</taxon>
    </lineage>
</organism>
<gene>
    <name evidence="3" type="ORF">AFUS01_LOCUS22927</name>
</gene>
<proteinExistence type="predicted"/>
<evidence type="ECO:0000313" key="4">
    <source>
        <dbReference type="Proteomes" id="UP000708208"/>
    </source>
</evidence>
<feature type="compositionally biased region" description="Polar residues" evidence="1">
    <location>
        <begin position="19"/>
        <end position="29"/>
    </location>
</feature>
<keyword evidence="4" id="KW-1185">Reference proteome</keyword>
<sequence>MKLLVLLALSITISTVYSSGTRRSDNNPPTDAGKERDTPFWAPRGKKNSLADSVRCGYLRQFEDTDDEPNWMELDSSERFYDKNLEPWNSRLKRSLALGGKKTSIFTEY</sequence>
<protein>
    <recommendedName>
        <fullName evidence="5">Secreted protein</fullName>
    </recommendedName>
</protein>
<comment type="caution">
    <text evidence="3">The sequence shown here is derived from an EMBL/GenBank/DDBJ whole genome shotgun (WGS) entry which is preliminary data.</text>
</comment>
<feature type="region of interest" description="Disordered" evidence="1">
    <location>
        <begin position="19"/>
        <end position="47"/>
    </location>
</feature>
<reference evidence="3" key="1">
    <citation type="submission" date="2021-06" db="EMBL/GenBank/DDBJ databases">
        <authorList>
            <person name="Hodson N. C."/>
            <person name="Mongue J. A."/>
            <person name="Jaron S. K."/>
        </authorList>
    </citation>
    <scope>NUCLEOTIDE SEQUENCE</scope>
</reference>
<dbReference type="Proteomes" id="UP000708208">
    <property type="component" value="Unassembled WGS sequence"/>
</dbReference>
<evidence type="ECO:0000313" key="3">
    <source>
        <dbReference type="EMBL" id="CAG7734543.1"/>
    </source>
</evidence>
<evidence type="ECO:0000256" key="1">
    <source>
        <dbReference type="SAM" id="MobiDB-lite"/>
    </source>
</evidence>
<keyword evidence="2" id="KW-0732">Signal</keyword>